<dbReference type="Proteomes" id="UP000738376">
    <property type="component" value="Unassembled WGS sequence"/>
</dbReference>
<name>A0ABX1LVI0_9CYAN</name>
<dbReference type="RefSeq" id="WP_169365112.1">
    <property type="nucleotide sequence ID" value="NZ_JAAVJL010000002.1"/>
</dbReference>
<organism evidence="1 2">
    <name type="scientific">Pseudanabaena yagii GIHE-NHR1</name>
    <dbReference type="NCBI Taxonomy" id="2722753"/>
    <lineage>
        <taxon>Bacteria</taxon>
        <taxon>Bacillati</taxon>
        <taxon>Cyanobacteriota</taxon>
        <taxon>Cyanophyceae</taxon>
        <taxon>Pseudanabaenales</taxon>
        <taxon>Pseudanabaenaceae</taxon>
        <taxon>Pseudanabaena</taxon>
        <taxon>Pseudanabaena yagii</taxon>
    </lineage>
</organism>
<proteinExistence type="predicted"/>
<protein>
    <submittedName>
        <fullName evidence="1">Uncharacterized protein</fullName>
    </submittedName>
</protein>
<dbReference type="EMBL" id="JAAVJL010000002">
    <property type="protein sequence ID" value="NMF60172.1"/>
    <property type="molecule type" value="Genomic_DNA"/>
</dbReference>
<sequence>MESKKLTKQQKRSRRSLKNTIPLAKLTHDEVYLITALLSNWKASFDSVGNAKLIEKKIKVAPFAMGEANFCQLVYKLENFVNPKTI</sequence>
<comment type="caution">
    <text evidence="1">The sequence shown here is derived from an EMBL/GenBank/DDBJ whole genome shotgun (WGS) entry which is preliminary data.</text>
</comment>
<evidence type="ECO:0000313" key="2">
    <source>
        <dbReference type="Proteomes" id="UP000738376"/>
    </source>
</evidence>
<evidence type="ECO:0000313" key="1">
    <source>
        <dbReference type="EMBL" id="NMF60172.1"/>
    </source>
</evidence>
<gene>
    <name evidence="1" type="ORF">HC246_19605</name>
</gene>
<accession>A0ABX1LVI0</accession>
<keyword evidence="2" id="KW-1185">Reference proteome</keyword>
<reference evidence="1 2" key="1">
    <citation type="submission" date="2020-03" db="EMBL/GenBank/DDBJ databases">
        <title>Draft Genome Sequence of 2-Methylisoborneol Producing Pseudanabaena yagii Strain GIHE-NHR1 Isolated from North Han River in South Korea.</title>
        <authorList>
            <person name="Jeong J."/>
        </authorList>
    </citation>
    <scope>NUCLEOTIDE SEQUENCE [LARGE SCALE GENOMIC DNA]</scope>
    <source>
        <strain evidence="1 2">GIHE-NHR1</strain>
    </source>
</reference>